<dbReference type="GO" id="GO:0006611">
    <property type="term" value="P:protein export from nucleus"/>
    <property type="evidence" value="ECO:0007669"/>
    <property type="project" value="InterPro"/>
</dbReference>
<dbReference type="STRING" id="3076.A0A2P6TYC3"/>
<feature type="region of interest" description="Disordered" evidence="1">
    <location>
        <begin position="1175"/>
        <end position="1195"/>
    </location>
</feature>
<dbReference type="Proteomes" id="UP000239899">
    <property type="component" value="Unassembled WGS sequence"/>
</dbReference>
<dbReference type="GO" id="GO:0005737">
    <property type="term" value="C:cytoplasm"/>
    <property type="evidence" value="ECO:0007669"/>
    <property type="project" value="TreeGrafter"/>
</dbReference>
<reference evidence="4 5" key="1">
    <citation type="journal article" date="2018" name="Plant J.">
        <title>Genome sequences of Chlorella sorokiniana UTEX 1602 and Micractinium conductrix SAG 241.80: implications to maltose excretion by a green alga.</title>
        <authorList>
            <person name="Arriola M.B."/>
            <person name="Velmurugan N."/>
            <person name="Zhang Y."/>
            <person name="Plunkett M.H."/>
            <person name="Hondzo H."/>
            <person name="Barney B.M."/>
        </authorList>
    </citation>
    <scope>NUCLEOTIDE SEQUENCE [LARGE SCALE GENOMIC DNA]</scope>
    <source>
        <strain evidence="5">UTEX 1602</strain>
    </source>
</reference>
<evidence type="ECO:0000313" key="5">
    <source>
        <dbReference type="Proteomes" id="UP000239899"/>
    </source>
</evidence>
<organism evidence="4 5">
    <name type="scientific">Chlorella sorokiniana</name>
    <name type="common">Freshwater green alga</name>
    <dbReference type="NCBI Taxonomy" id="3076"/>
    <lineage>
        <taxon>Eukaryota</taxon>
        <taxon>Viridiplantae</taxon>
        <taxon>Chlorophyta</taxon>
        <taxon>core chlorophytes</taxon>
        <taxon>Trebouxiophyceae</taxon>
        <taxon>Chlorellales</taxon>
        <taxon>Chlorellaceae</taxon>
        <taxon>Chlorella clade</taxon>
        <taxon>Chlorella</taxon>
    </lineage>
</organism>
<keyword evidence="5" id="KW-1185">Reference proteome</keyword>
<proteinExistence type="predicted"/>
<dbReference type="GO" id="GO:0042565">
    <property type="term" value="C:RNA nuclear export complex"/>
    <property type="evidence" value="ECO:0007669"/>
    <property type="project" value="TreeGrafter"/>
</dbReference>
<feature type="region of interest" description="Disordered" evidence="1">
    <location>
        <begin position="816"/>
        <end position="837"/>
    </location>
</feature>
<evidence type="ECO:0000313" key="4">
    <source>
        <dbReference type="EMBL" id="PRW59065.1"/>
    </source>
</evidence>
<accession>A0A2P6TYC3</accession>
<dbReference type="Gene3D" id="1.25.10.10">
    <property type="entry name" value="Leucine-rich Repeat Variant"/>
    <property type="match status" value="2"/>
</dbReference>
<sequence length="1210" mass="129577">MDTHSIVQTLLTSQQLAATQQQRLAGLQLHEQLKAGEVHASAAVATELLKLHQPAELQVLGYTLLQHLVGNRWDEFSPEEHSQLATLAYSMLQQGAASWAIRSKASLLLALVIKRTGPELWEAALPQLLQAAQSEGPPMQEQVCMVMRYVADEIAMYSDDIAGDQKRLLLAALTKSLSDVLPFLERMLELNFAAAGAAVQAGNRELAQQHVAVIQAALAAANTYAEWVPVGRLLDAGLINACGFMLNTTEFRDAACDVMRQVAGRKQGDESPEVFRAVLEQIAEALINAAAALLSPAAQAELGYEGQHEAFALTLCETMATLGSQHLAAISKPDRKLAFLQHMLSFAQHPYLLLADKALPMWVKLLQDAAQSVSHAAGSSSSAAAAASAAAAGGAGGSAGSSPRQPTVQLPPECIEALMTMAAEQLQKRGHVPQEDDEFPPYFDTFADFKEMFVQYRARLSSIVRHAAAVLPEQALAAAQRRLDAAVAACSPGSGTKLEDARGLLESAVHFSESTFKAVWDGSIQEQPAKLQAVVAAMEPMLQRLLSLQVSDPMLMQHQARGLESYQKIFGVRKDLAAPAVGRVFDILVNNLPLSEPGQQPPPGKPPPAWREGMHARQFTAMVLLQWTKACPEAFLPHLEALATQVRELWDAGRIRAGEKNALQEAIVGAVTAGPPELQAQVVEWVLAPVRAEWSLPAWQAHLASPEAFIRQYTPVSPDGAGGWQAGGQATRWILYHHAHLVERCIRTMKASVPAGSLQHPLMQHAEWAVPQMLRIVACIHALYTPAGRQALAPIGSALEMAPQERALYLRRGPVGKAAAKPPEDGSGETGDDGYASVGGTTAASLRAWLRHMREFTYQTVGLLPTHCPPVMDSPALAAAYAQSGFAYIDTLEHQHVRIIMRHMIIPHIKNCADRHLQPWLVPGLAQLVPHMHSRLTNAWDSLQAPAAGPSSTEDSASANDEIVRERLLRELTQEYALVLKELATRTVGGGSPVAAAAAAAPAAAGAAAAGGSGGGKSVLEWLLETDPTTGFQAVTTAVAGMCWRDDAAFRFAQLAKTLVGVAPRDQRLYAYVGSEVLKAAISSLATETMATHQADIMALIRDILVQQLGDPGSAVHGVLASLPKMTPEALQRFGQQLLGTGSEKTQRDITKKMLVAACGKSSLAALADWKPPAVTPLAEPKHRAPKQGGGHDEHGEAFSAAAVHSLFDR</sequence>
<comment type="caution">
    <text evidence="4">The sequence shown here is derived from an EMBL/GenBank/DDBJ whole genome shotgun (WGS) entry which is preliminary data.</text>
</comment>
<dbReference type="AlphaFoldDB" id="A0A2P6TYC3"/>
<name>A0A2P6TYC3_CHLSO</name>
<protein>
    <submittedName>
        <fullName evidence="4">HASTY 1-like isoform X1 isoform A</fullName>
    </submittedName>
</protein>
<dbReference type="GO" id="GO:0006405">
    <property type="term" value="P:RNA export from nucleus"/>
    <property type="evidence" value="ECO:0007669"/>
    <property type="project" value="TreeGrafter"/>
</dbReference>
<dbReference type="GO" id="GO:0005634">
    <property type="term" value="C:nucleus"/>
    <property type="evidence" value="ECO:0007669"/>
    <property type="project" value="TreeGrafter"/>
</dbReference>
<evidence type="ECO:0000259" key="3">
    <source>
        <dbReference type="Pfam" id="PF19273"/>
    </source>
</evidence>
<evidence type="ECO:0000256" key="1">
    <source>
        <dbReference type="SAM" id="MobiDB-lite"/>
    </source>
</evidence>
<dbReference type="EMBL" id="LHPG02000004">
    <property type="protein sequence ID" value="PRW59065.1"/>
    <property type="molecule type" value="Genomic_DNA"/>
</dbReference>
<dbReference type="PANTHER" id="PTHR11223">
    <property type="entry name" value="EXPORTIN 1/5"/>
    <property type="match status" value="1"/>
</dbReference>
<dbReference type="PANTHER" id="PTHR11223:SF3">
    <property type="entry name" value="EXPORTIN-5"/>
    <property type="match status" value="1"/>
</dbReference>
<dbReference type="Pfam" id="PF08389">
    <property type="entry name" value="Xpo1"/>
    <property type="match status" value="1"/>
</dbReference>
<evidence type="ECO:0000259" key="2">
    <source>
        <dbReference type="Pfam" id="PF08389"/>
    </source>
</evidence>
<dbReference type="OrthoDB" id="507337at2759"/>
<feature type="domain" description="Exportin-1/Importin-beta-like" evidence="2">
    <location>
        <begin position="99"/>
        <end position="259"/>
    </location>
</feature>
<dbReference type="InterPro" id="IPR016024">
    <property type="entry name" value="ARM-type_fold"/>
</dbReference>
<dbReference type="InterPro" id="IPR011989">
    <property type="entry name" value="ARM-like"/>
</dbReference>
<dbReference type="InterPro" id="IPR045065">
    <property type="entry name" value="XPO1/5"/>
</dbReference>
<dbReference type="GO" id="GO:0005049">
    <property type="term" value="F:nuclear export signal receptor activity"/>
    <property type="evidence" value="ECO:0007669"/>
    <property type="project" value="InterPro"/>
</dbReference>
<gene>
    <name evidence="4" type="ORF">C2E21_2601</name>
</gene>
<dbReference type="InterPro" id="IPR045478">
    <property type="entry name" value="Exportin-5_C"/>
</dbReference>
<dbReference type="InterPro" id="IPR013598">
    <property type="entry name" value="Exportin-1/Importin-b-like"/>
</dbReference>
<feature type="domain" description="Exportin-5 C-terminal" evidence="3">
    <location>
        <begin position="309"/>
        <end position="1161"/>
    </location>
</feature>
<dbReference type="Pfam" id="PF19273">
    <property type="entry name" value="Exportin-5"/>
    <property type="match status" value="1"/>
</dbReference>
<dbReference type="GO" id="GO:0003723">
    <property type="term" value="F:RNA binding"/>
    <property type="evidence" value="ECO:0007669"/>
    <property type="project" value="TreeGrafter"/>
</dbReference>
<dbReference type="SUPFAM" id="SSF48371">
    <property type="entry name" value="ARM repeat"/>
    <property type="match status" value="1"/>
</dbReference>